<dbReference type="InterPro" id="IPR000276">
    <property type="entry name" value="GPCR_Rhodpsn"/>
</dbReference>
<evidence type="ECO:0000256" key="8">
    <source>
        <dbReference type="SAM" id="Phobius"/>
    </source>
</evidence>
<evidence type="ECO:0000256" key="7">
    <source>
        <dbReference type="ARBA" id="ARBA00023224"/>
    </source>
</evidence>
<dbReference type="GO" id="GO:0008188">
    <property type="term" value="F:neuropeptide receptor activity"/>
    <property type="evidence" value="ECO:0007669"/>
    <property type="project" value="TreeGrafter"/>
</dbReference>
<feature type="transmembrane region" description="Helical" evidence="8">
    <location>
        <begin position="63"/>
        <end position="88"/>
    </location>
</feature>
<organism evidence="10 11">
    <name type="scientific">Heterorhabditis bacteriophora</name>
    <name type="common">Entomopathogenic nematode worm</name>
    <dbReference type="NCBI Taxonomy" id="37862"/>
    <lineage>
        <taxon>Eukaryota</taxon>
        <taxon>Metazoa</taxon>
        <taxon>Ecdysozoa</taxon>
        <taxon>Nematoda</taxon>
        <taxon>Chromadorea</taxon>
        <taxon>Rhabditida</taxon>
        <taxon>Rhabditina</taxon>
        <taxon>Rhabditomorpha</taxon>
        <taxon>Strongyloidea</taxon>
        <taxon>Heterorhabditidae</taxon>
        <taxon>Heterorhabditis</taxon>
    </lineage>
</organism>
<dbReference type="SUPFAM" id="SSF81321">
    <property type="entry name" value="Family A G protein-coupled receptor-like"/>
    <property type="match status" value="1"/>
</dbReference>
<accession>A0A1I7X304</accession>
<name>A0A1I7X304_HETBA</name>
<evidence type="ECO:0000256" key="5">
    <source>
        <dbReference type="ARBA" id="ARBA00023136"/>
    </source>
</evidence>
<dbReference type="GO" id="GO:0042923">
    <property type="term" value="F:neuropeptide binding"/>
    <property type="evidence" value="ECO:0007669"/>
    <property type="project" value="TreeGrafter"/>
</dbReference>
<protein>
    <submittedName>
        <fullName evidence="11">G_PROTEIN_RECEP_F1_2 domain-containing protein</fullName>
    </submittedName>
</protein>
<reference evidence="11" key="1">
    <citation type="submission" date="2016-11" db="UniProtKB">
        <authorList>
            <consortium name="WormBaseParasite"/>
        </authorList>
    </citation>
    <scope>IDENTIFICATION</scope>
</reference>
<dbReference type="PROSITE" id="PS50262">
    <property type="entry name" value="G_PROTEIN_RECEP_F1_2"/>
    <property type="match status" value="1"/>
</dbReference>
<evidence type="ECO:0000313" key="11">
    <source>
        <dbReference type="WBParaSite" id="Hba_11848"/>
    </source>
</evidence>
<dbReference type="GO" id="GO:0043005">
    <property type="term" value="C:neuron projection"/>
    <property type="evidence" value="ECO:0007669"/>
    <property type="project" value="TreeGrafter"/>
</dbReference>
<evidence type="ECO:0000259" key="9">
    <source>
        <dbReference type="PROSITE" id="PS50262"/>
    </source>
</evidence>
<evidence type="ECO:0000256" key="3">
    <source>
        <dbReference type="ARBA" id="ARBA00022989"/>
    </source>
</evidence>
<sequence>MDNAVYQQFNQVLEHSCLHTMEKTISEALKTCVNMESSNGTCVDIREFLWRNQSDLTLQPTTMAAFALVYSLFITLGVVGNLLVVISVSKHKSLQSVRNIFIVSLSCSDIVVSVVSGSVTPITAFSKIWLFGPNLCYLVPLIQKIIEEETMRTLYYITLSVTA</sequence>
<dbReference type="InterPro" id="IPR017452">
    <property type="entry name" value="GPCR_Rhodpsn_7TM"/>
</dbReference>
<dbReference type="Gene3D" id="1.20.1070.10">
    <property type="entry name" value="Rhodopsin 7-helix transmembrane proteins"/>
    <property type="match status" value="1"/>
</dbReference>
<dbReference type="GO" id="GO:0005886">
    <property type="term" value="C:plasma membrane"/>
    <property type="evidence" value="ECO:0007669"/>
    <property type="project" value="TreeGrafter"/>
</dbReference>
<evidence type="ECO:0000256" key="1">
    <source>
        <dbReference type="ARBA" id="ARBA00004141"/>
    </source>
</evidence>
<evidence type="ECO:0000313" key="10">
    <source>
        <dbReference type="Proteomes" id="UP000095283"/>
    </source>
</evidence>
<dbReference type="Proteomes" id="UP000095283">
    <property type="component" value="Unplaced"/>
</dbReference>
<dbReference type="PRINTS" id="PR00237">
    <property type="entry name" value="GPCRRHODOPSN"/>
</dbReference>
<evidence type="ECO:0000256" key="6">
    <source>
        <dbReference type="ARBA" id="ARBA00023170"/>
    </source>
</evidence>
<feature type="transmembrane region" description="Helical" evidence="8">
    <location>
        <begin position="100"/>
        <end position="122"/>
    </location>
</feature>
<evidence type="ECO:0000256" key="4">
    <source>
        <dbReference type="ARBA" id="ARBA00023040"/>
    </source>
</evidence>
<keyword evidence="7" id="KW-0807">Transducer</keyword>
<keyword evidence="3 8" id="KW-1133">Transmembrane helix</keyword>
<dbReference type="Pfam" id="PF00001">
    <property type="entry name" value="7tm_1"/>
    <property type="match status" value="1"/>
</dbReference>
<keyword evidence="5 8" id="KW-0472">Membrane</keyword>
<keyword evidence="4" id="KW-0297">G-protein coupled receptor</keyword>
<feature type="domain" description="G-protein coupled receptors family 1 profile" evidence="9">
    <location>
        <begin position="80"/>
        <end position="163"/>
    </location>
</feature>
<keyword evidence="10" id="KW-1185">Reference proteome</keyword>
<dbReference type="WBParaSite" id="Hba_11848">
    <property type="protein sequence ID" value="Hba_11848"/>
    <property type="gene ID" value="Hba_11848"/>
</dbReference>
<proteinExistence type="predicted"/>
<keyword evidence="6" id="KW-0675">Receptor</keyword>
<keyword evidence="2 8" id="KW-0812">Transmembrane</keyword>
<dbReference type="PANTHER" id="PTHR24235">
    <property type="entry name" value="NEUROPEPTIDE Y RECEPTOR"/>
    <property type="match status" value="1"/>
</dbReference>
<evidence type="ECO:0000256" key="2">
    <source>
        <dbReference type="ARBA" id="ARBA00022692"/>
    </source>
</evidence>
<dbReference type="AlphaFoldDB" id="A0A1I7X304"/>
<dbReference type="PANTHER" id="PTHR24235:SF18">
    <property type="entry name" value="G-PROTEIN COUPLED RECEPTORS FAMILY 1 PROFILE DOMAIN-CONTAINING PROTEIN"/>
    <property type="match status" value="1"/>
</dbReference>
<comment type="subcellular location">
    <subcellularLocation>
        <location evidence="1">Membrane</location>
        <topology evidence="1">Multi-pass membrane protein</topology>
    </subcellularLocation>
</comment>